<sequence>MIELRGKYVFAKDQIFAVVDIETTGTNSKEGDRIMQIGAVFVQNNKIVNTFATNINPEHPIPEAVQRLTALTPAMLASAPVFDDVALTLWHQLQNTVFVAHNINFDLPFLNSEFERIGLDPLNIAGVDTVPLAQILLPSAPGYRLADLTQLLGIEHIHPHRADSDARATGELFIKLFNLAKQLPLVTLLALKQLPIELPRQTAEVIVTALDIVERHNPALASDLVIVDGLALQKLRDDLGKNETQVKFPSTKKEKTKLYGNQLSYRGEQAKFMNVIYNNFTHENAKPLLLEAPTGLGKSLGYLLPMAYLAGGEEQVVISTATKLLQNQLANVITEQLDALLTFTPSVVVVKGQHHYLDLVRFKRSLMTDDQNFALQFTKMRLLVWLTQTTTGDLDELQIGSLSPAFRDQITHHSTRVNQQFGAYDFYSRLQHARKHAQFVIVNHAYLAKHANEFKNEPYLVVDEAQHLPSDVLHVSRKQLRFRWVLGQVHNLEVLIQNSHGRDLTELFDNIAAGRRELNSLRDNLRQLSDGINRLQTLLYRSFLLNVKLAPVHGVYERRLTNESLVTFLSHHGELINALIASTNEIHQHFGNLQQIFNDESGRWLANDRVLLAEFIRAMVALDEGMATLIDLRGQLADYPESSVFWLSEAVQNDTSNLILSGALITTKDYFTRNLYPYFKVPVFVGATLFSSARSQYIYDQLNLDKNMVATKRFKEVFDYANHAQLLIAKDAPNPSETNHFLYTDYLARQISGLLLGTHKKALILFNSLQTIEQVTHLLQADERLNEFNILAQGVTGTRTKVLRRFKDENNSVLLGTSSFWEGIDLPAEQLELLVITRLPFESPDSIVVRAQNEWMEQQKRNPFFSLALPKAILQLRQGIGRLLRSPDDIGLAVILDARIVTKQYGKTMQNALPNELPVSEIASSELAKSARKFFDANKPTE</sequence>
<evidence type="ECO:0000259" key="14">
    <source>
        <dbReference type="PROSITE" id="PS51193"/>
    </source>
</evidence>
<evidence type="ECO:0000256" key="6">
    <source>
        <dbReference type="ARBA" id="ARBA00022801"/>
    </source>
</evidence>
<dbReference type="SMART" id="SM00487">
    <property type="entry name" value="DEXDc"/>
    <property type="match status" value="1"/>
</dbReference>
<dbReference type="GO" id="GO:0003677">
    <property type="term" value="F:DNA binding"/>
    <property type="evidence" value="ECO:0007669"/>
    <property type="project" value="InterPro"/>
</dbReference>
<keyword evidence="17" id="KW-1185">Reference proteome</keyword>
<dbReference type="EMBL" id="CP037940">
    <property type="protein sequence ID" value="QBO35294.1"/>
    <property type="molecule type" value="Genomic_DNA"/>
</dbReference>
<evidence type="ECO:0000256" key="12">
    <source>
        <dbReference type="SAM" id="Coils"/>
    </source>
</evidence>
<keyword evidence="3" id="KW-0235">DNA replication</keyword>
<dbReference type="FunFam" id="3.30.420.10:FF:000045">
    <property type="entry name" value="3'-5' exonuclease DinG"/>
    <property type="match status" value="1"/>
</dbReference>
<gene>
    <name evidence="10 11" type="primary">dinG</name>
    <name evidence="16" type="ORF">EQG49_01855</name>
</gene>
<keyword evidence="16" id="KW-0347">Helicase</keyword>
<dbReference type="InterPro" id="IPR014001">
    <property type="entry name" value="Helicase_ATP-bd"/>
</dbReference>
<feature type="short sequence motif" description="DEAH box" evidence="10">
    <location>
        <begin position="463"/>
        <end position="466"/>
    </location>
</feature>
<dbReference type="SUPFAM" id="SSF53098">
    <property type="entry name" value="Ribonuclease H-like"/>
    <property type="match status" value="1"/>
</dbReference>
<evidence type="ECO:0000256" key="5">
    <source>
        <dbReference type="ARBA" id="ARBA00022741"/>
    </source>
</evidence>
<evidence type="ECO:0000256" key="9">
    <source>
        <dbReference type="ARBA" id="ARBA00022932"/>
    </source>
</evidence>
<dbReference type="HAMAP" id="MF_02206">
    <property type="entry name" value="DinG_exonucl"/>
    <property type="match status" value="1"/>
</dbReference>
<dbReference type="Pfam" id="PF00270">
    <property type="entry name" value="DEAD"/>
    <property type="match status" value="1"/>
</dbReference>
<feature type="domain" description="Helicase ATP-binding" evidence="13">
    <location>
        <begin position="279"/>
        <end position="476"/>
    </location>
</feature>
<comment type="function">
    <text evidence="10 11">3'-5' exonuclease.</text>
</comment>
<evidence type="ECO:0000256" key="4">
    <source>
        <dbReference type="ARBA" id="ARBA00022722"/>
    </source>
</evidence>
<keyword evidence="8 10" id="KW-0067">ATP-binding</keyword>
<keyword evidence="6 10" id="KW-0378">Hydrolase</keyword>
<keyword evidence="7 10" id="KW-0269">Exonuclease</keyword>
<dbReference type="InterPro" id="IPR012337">
    <property type="entry name" value="RNaseH-like_sf"/>
</dbReference>
<evidence type="ECO:0000256" key="7">
    <source>
        <dbReference type="ARBA" id="ARBA00022839"/>
    </source>
</evidence>
<evidence type="ECO:0000256" key="10">
    <source>
        <dbReference type="HAMAP-Rule" id="MF_02206"/>
    </source>
</evidence>
<dbReference type="KEGG" id="wei:EQG49_01855"/>
<keyword evidence="5 10" id="KW-0547">Nucleotide-binding</keyword>
<accession>A0A4P6YRM7</accession>
<comment type="similarity">
    <text evidence="10 11">Belongs to the helicase family. DinG subfamily. Type 2 sub-subfamily.</text>
</comment>
<dbReference type="GO" id="GO:0008408">
    <property type="term" value="F:3'-5' exonuclease activity"/>
    <property type="evidence" value="ECO:0007669"/>
    <property type="project" value="UniProtKB-UniRule"/>
</dbReference>
<dbReference type="NCBIfam" id="TIGR00573">
    <property type="entry name" value="dnaq"/>
    <property type="match status" value="1"/>
</dbReference>
<dbReference type="SUPFAM" id="SSF52540">
    <property type="entry name" value="P-loop containing nucleoside triphosphate hydrolases"/>
    <property type="match status" value="1"/>
</dbReference>
<keyword evidence="12" id="KW-0175">Coiled coil</keyword>
<dbReference type="PANTHER" id="PTHR30231">
    <property type="entry name" value="DNA POLYMERASE III SUBUNIT EPSILON"/>
    <property type="match status" value="1"/>
</dbReference>
<dbReference type="InterPro" id="IPR006054">
    <property type="entry name" value="DnaQ"/>
</dbReference>
<dbReference type="GO" id="GO:0004386">
    <property type="term" value="F:helicase activity"/>
    <property type="evidence" value="ECO:0007669"/>
    <property type="project" value="UniProtKB-KW"/>
</dbReference>
<keyword evidence="1" id="KW-0808">Transferase</keyword>
<dbReference type="GO" id="GO:0005829">
    <property type="term" value="C:cytosol"/>
    <property type="evidence" value="ECO:0007669"/>
    <property type="project" value="TreeGrafter"/>
</dbReference>
<name>A0A4P6YRM7_9LACO</name>
<dbReference type="GO" id="GO:0016818">
    <property type="term" value="F:hydrolase activity, acting on acid anhydrides, in phosphorus-containing anhydrides"/>
    <property type="evidence" value="ECO:0007669"/>
    <property type="project" value="InterPro"/>
</dbReference>
<keyword evidence="9" id="KW-0239">DNA-directed DNA polymerase</keyword>
<dbReference type="PROSITE" id="PS51192">
    <property type="entry name" value="HELICASE_ATP_BIND_1"/>
    <property type="match status" value="1"/>
</dbReference>
<dbReference type="Gene3D" id="3.40.50.300">
    <property type="entry name" value="P-loop containing nucleotide triphosphate hydrolases"/>
    <property type="match status" value="2"/>
</dbReference>
<evidence type="ECO:0000313" key="17">
    <source>
        <dbReference type="Proteomes" id="UP000292886"/>
    </source>
</evidence>
<dbReference type="Proteomes" id="UP000292886">
    <property type="component" value="Chromosome"/>
</dbReference>
<feature type="binding site" evidence="10">
    <location>
        <begin position="292"/>
        <end position="299"/>
    </location>
    <ligand>
        <name>ATP</name>
        <dbReference type="ChEBI" id="CHEBI:30616"/>
    </ligand>
</feature>
<reference evidence="17" key="1">
    <citation type="submission" date="2019-03" db="EMBL/GenBank/DDBJ databases">
        <title>Weissella sp. 26KH-42 Genome sequencing.</title>
        <authorList>
            <person name="Heo J."/>
            <person name="Kim S.-J."/>
            <person name="Kim J.-S."/>
            <person name="Hong S.-B."/>
            <person name="Kwon S.-W."/>
        </authorList>
    </citation>
    <scope>NUCLEOTIDE SEQUENCE [LARGE SCALE GENOMIC DNA]</scope>
    <source>
        <strain evidence="17">26KH-42</strain>
    </source>
</reference>
<dbReference type="InterPro" id="IPR006555">
    <property type="entry name" value="ATP-dep_Helicase_C"/>
</dbReference>
<dbReference type="Pfam" id="PF00929">
    <property type="entry name" value="RNase_T"/>
    <property type="match status" value="1"/>
</dbReference>
<keyword evidence="2" id="KW-0548">Nucleotidyltransferase</keyword>
<dbReference type="Pfam" id="PF13307">
    <property type="entry name" value="Helicase_C_2"/>
    <property type="match status" value="1"/>
</dbReference>
<dbReference type="InterPro" id="IPR013520">
    <property type="entry name" value="Ribonucl_H"/>
</dbReference>
<dbReference type="CDD" id="cd06127">
    <property type="entry name" value="DEDDh"/>
    <property type="match status" value="1"/>
</dbReference>
<dbReference type="EC" id="3.1.-.-" evidence="10 11"/>
<dbReference type="PROSITE" id="PS51194">
    <property type="entry name" value="HELICASE_CTER"/>
    <property type="match status" value="1"/>
</dbReference>
<evidence type="ECO:0000256" key="3">
    <source>
        <dbReference type="ARBA" id="ARBA00022705"/>
    </source>
</evidence>
<dbReference type="PANTHER" id="PTHR30231:SF41">
    <property type="entry name" value="DNA POLYMERASE III SUBUNIT EPSILON"/>
    <property type="match status" value="1"/>
</dbReference>
<dbReference type="InterPro" id="IPR011545">
    <property type="entry name" value="DEAD/DEAH_box_helicase_dom"/>
</dbReference>
<dbReference type="AlphaFoldDB" id="A0A4P6YRM7"/>
<dbReference type="InterPro" id="IPR014013">
    <property type="entry name" value="Helic_SF1/SF2_ATP-bd_DinG/Rad3"/>
</dbReference>
<dbReference type="GO" id="GO:0045004">
    <property type="term" value="P:DNA replication proofreading"/>
    <property type="evidence" value="ECO:0007669"/>
    <property type="project" value="TreeGrafter"/>
</dbReference>
<evidence type="ECO:0000313" key="16">
    <source>
        <dbReference type="EMBL" id="QBO35294.1"/>
    </source>
</evidence>
<dbReference type="Gene3D" id="3.30.420.10">
    <property type="entry name" value="Ribonuclease H-like superfamily/Ribonuclease H"/>
    <property type="match status" value="1"/>
</dbReference>
<evidence type="ECO:0000259" key="13">
    <source>
        <dbReference type="PROSITE" id="PS51192"/>
    </source>
</evidence>
<organism evidence="16 17">
    <name type="scientific">Periweissella cryptocerci</name>
    <dbReference type="NCBI Taxonomy" id="2506420"/>
    <lineage>
        <taxon>Bacteria</taxon>
        <taxon>Bacillati</taxon>
        <taxon>Bacillota</taxon>
        <taxon>Bacilli</taxon>
        <taxon>Lactobacillales</taxon>
        <taxon>Lactobacillaceae</taxon>
        <taxon>Periweissella</taxon>
    </lineage>
</organism>
<dbReference type="NCBIfam" id="TIGR01407">
    <property type="entry name" value="dinG_rel"/>
    <property type="match status" value="1"/>
</dbReference>
<evidence type="ECO:0000256" key="2">
    <source>
        <dbReference type="ARBA" id="ARBA00022695"/>
    </source>
</evidence>
<feature type="domain" description="Helicase C-terminal" evidence="15">
    <location>
        <begin position="750"/>
        <end position="925"/>
    </location>
</feature>
<dbReference type="GO" id="GO:0005524">
    <property type="term" value="F:ATP binding"/>
    <property type="evidence" value="ECO:0007669"/>
    <property type="project" value="UniProtKB-UniRule"/>
</dbReference>
<dbReference type="PROSITE" id="PS51193">
    <property type="entry name" value="HELICASE_ATP_BIND_2"/>
    <property type="match status" value="1"/>
</dbReference>
<proteinExistence type="inferred from homology"/>
<evidence type="ECO:0000256" key="8">
    <source>
        <dbReference type="ARBA" id="ARBA00022840"/>
    </source>
</evidence>
<feature type="coiled-coil region" evidence="12">
    <location>
        <begin position="504"/>
        <end position="538"/>
    </location>
</feature>
<dbReference type="InterPro" id="IPR027417">
    <property type="entry name" value="P-loop_NTPase"/>
</dbReference>
<dbReference type="InterPro" id="IPR036397">
    <property type="entry name" value="RNaseH_sf"/>
</dbReference>
<dbReference type="InterPro" id="IPR001650">
    <property type="entry name" value="Helicase_C-like"/>
</dbReference>
<dbReference type="InterPro" id="IPR006310">
    <property type="entry name" value="DinG"/>
</dbReference>
<dbReference type="SMART" id="SM00491">
    <property type="entry name" value="HELICc2"/>
    <property type="match status" value="1"/>
</dbReference>
<dbReference type="OrthoDB" id="9803913at2"/>
<feature type="domain" description="Helicase ATP-binding" evidence="14">
    <location>
        <begin position="255"/>
        <end position="556"/>
    </location>
</feature>
<evidence type="ECO:0000256" key="11">
    <source>
        <dbReference type="RuleBase" id="RU364106"/>
    </source>
</evidence>
<dbReference type="GO" id="GO:0003887">
    <property type="term" value="F:DNA-directed DNA polymerase activity"/>
    <property type="evidence" value="ECO:0007669"/>
    <property type="project" value="UniProtKB-KW"/>
</dbReference>
<evidence type="ECO:0000256" key="1">
    <source>
        <dbReference type="ARBA" id="ARBA00022679"/>
    </source>
</evidence>
<dbReference type="SMART" id="SM00479">
    <property type="entry name" value="EXOIII"/>
    <property type="match status" value="1"/>
</dbReference>
<keyword evidence="4 10" id="KW-0540">Nuclease</keyword>
<evidence type="ECO:0000259" key="15">
    <source>
        <dbReference type="PROSITE" id="PS51194"/>
    </source>
</evidence>
<protein>
    <recommendedName>
        <fullName evidence="10 11">3'-5' exonuclease DinG</fullName>
        <ecNumber evidence="10 11">3.1.-.-</ecNumber>
    </recommendedName>
</protein>